<dbReference type="GO" id="GO:0008083">
    <property type="term" value="F:growth factor activity"/>
    <property type="evidence" value="ECO:0007669"/>
    <property type="project" value="UniProtKB-KW"/>
</dbReference>
<evidence type="ECO:0000256" key="1">
    <source>
        <dbReference type="ARBA" id="ARBA00004613"/>
    </source>
</evidence>
<comment type="subcellular location">
    <subcellularLocation>
        <location evidence="1">Secreted</location>
    </subcellularLocation>
</comment>
<dbReference type="PANTHER" id="PTHR12173:SF10">
    <property type="entry name" value="ARTEMIN ISOFORM X1"/>
    <property type="match status" value="1"/>
</dbReference>
<dbReference type="GO" id="GO:0030116">
    <property type="term" value="F:glial cell-derived neurotrophic factor receptor binding"/>
    <property type="evidence" value="ECO:0007669"/>
    <property type="project" value="InterPro"/>
</dbReference>
<evidence type="ECO:0000256" key="7">
    <source>
        <dbReference type="RuleBase" id="RU000354"/>
    </source>
</evidence>
<evidence type="ECO:0000313" key="12">
    <source>
        <dbReference type="Proteomes" id="UP001181693"/>
    </source>
</evidence>
<dbReference type="SUPFAM" id="SSF57501">
    <property type="entry name" value="Cystine-knot cytokines"/>
    <property type="match status" value="1"/>
</dbReference>
<comment type="caution">
    <text evidence="11">The sequence shown here is derived from an EMBL/GenBank/DDBJ whole genome shotgun (WGS) entry which is preliminary data.</text>
</comment>
<accession>A0AAV2ZUU8</accession>
<gene>
    <name evidence="11" type="ORF">GDO54_016082</name>
</gene>
<reference evidence="11" key="1">
    <citation type="thesis" date="2020" institute="ProQuest LLC" country="789 East Eisenhower Parkway, Ann Arbor, MI, USA">
        <title>Comparative Genomics and Chromosome Evolution.</title>
        <authorList>
            <person name="Mudd A.B."/>
        </authorList>
    </citation>
    <scope>NUCLEOTIDE SEQUENCE</scope>
    <source>
        <strain evidence="11">1538</strain>
        <tissue evidence="11">Blood</tissue>
    </source>
</reference>
<dbReference type="AlphaFoldDB" id="A0AAV2ZUU8"/>
<keyword evidence="3" id="KW-0964">Secreted</keyword>
<evidence type="ECO:0000313" key="11">
    <source>
        <dbReference type="EMBL" id="DBA17757.1"/>
    </source>
</evidence>
<dbReference type="Proteomes" id="UP001181693">
    <property type="component" value="Unassembled WGS sequence"/>
</dbReference>
<dbReference type="InterPro" id="IPR001839">
    <property type="entry name" value="TGF-b_C"/>
</dbReference>
<name>A0AAV2ZUU8_PYXAD</name>
<dbReference type="SMART" id="SM00204">
    <property type="entry name" value="TGFB"/>
    <property type="match status" value="1"/>
</dbReference>
<evidence type="ECO:0000256" key="5">
    <source>
        <dbReference type="ARBA" id="ARBA00023030"/>
    </source>
</evidence>
<dbReference type="Pfam" id="PF00019">
    <property type="entry name" value="TGF_beta"/>
    <property type="match status" value="1"/>
</dbReference>
<protein>
    <recommendedName>
        <fullName evidence="10">TGF-beta family profile domain-containing protein</fullName>
    </recommendedName>
</protein>
<dbReference type="CDD" id="cd19381">
    <property type="entry name" value="TGF_beta_Artemin"/>
    <property type="match status" value="1"/>
</dbReference>
<dbReference type="PROSITE" id="PS51362">
    <property type="entry name" value="TGF_BETA_2"/>
    <property type="match status" value="1"/>
</dbReference>
<evidence type="ECO:0000256" key="2">
    <source>
        <dbReference type="ARBA" id="ARBA00009832"/>
    </source>
</evidence>
<evidence type="ECO:0000256" key="8">
    <source>
        <dbReference type="SAM" id="MobiDB-lite"/>
    </source>
</evidence>
<proteinExistence type="inferred from homology"/>
<evidence type="ECO:0000259" key="10">
    <source>
        <dbReference type="PROSITE" id="PS51362"/>
    </source>
</evidence>
<keyword evidence="6" id="KW-1015">Disulfide bond</keyword>
<evidence type="ECO:0000256" key="3">
    <source>
        <dbReference type="ARBA" id="ARBA00022525"/>
    </source>
</evidence>
<evidence type="ECO:0000256" key="9">
    <source>
        <dbReference type="SAM" id="SignalP"/>
    </source>
</evidence>
<evidence type="ECO:0000256" key="6">
    <source>
        <dbReference type="ARBA" id="ARBA00023157"/>
    </source>
</evidence>
<dbReference type="GO" id="GO:0048731">
    <property type="term" value="P:system development"/>
    <property type="evidence" value="ECO:0007669"/>
    <property type="project" value="UniProtKB-ARBA"/>
</dbReference>
<dbReference type="GO" id="GO:0005576">
    <property type="term" value="C:extracellular region"/>
    <property type="evidence" value="ECO:0007669"/>
    <property type="project" value="UniProtKB-SubCell"/>
</dbReference>
<evidence type="ECO:0000256" key="4">
    <source>
        <dbReference type="ARBA" id="ARBA00022729"/>
    </source>
</evidence>
<dbReference type="InterPro" id="IPR029034">
    <property type="entry name" value="Cystine-knot_cytokine"/>
</dbReference>
<organism evidence="11 12">
    <name type="scientific">Pyxicephalus adspersus</name>
    <name type="common">African bullfrog</name>
    <dbReference type="NCBI Taxonomy" id="30357"/>
    <lineage>
        <taxon>Eukaryota</taxon>
        <taxon>Metazoa</taxon>
        <taxon>Chordata</taxon>
        <taxon>Craniata</taxon>
        <taxon>Vertebrata</taxon>
        <taxon>Euteleostomi</taxon>
        <taxon>Amphibia</taxon>
        <taxon>Batrachia</taxon>
        <taxon>Anura</taxon>
        <taxon>Neobatrachia</taxon>
        <taxon>Ranoidea</taxon>
        <taxon>Pyxicephalidae</taxon>
        <taxon>Pyxicephalinae</taxon>
        <taxon>Pyxicephalus</taxon>
    </lineage>
</organism>
<sequence>MGRGSLCVTSPPWSCKVALWTLLLPLLLLLSFMATTVSPSPILEGRLNAESDNLEIPDPRNTEFVVEENIDVSVKSTWTSTYENITLEAPSDDELPDVLLRLERSSDTSGKPKKNKKKKDKNGDGEKGCSRQSLRVRVRDLGLGFKSEEWITFYYCSGSCQQHRNNYDVTLTSLIKNKHITHSAHGRVSNHPCCRPTSYENVAFMDITNNWQIVPKLSAANCSCVR</sequence>
<dbReference type="Gene3D" id="2.10.90.10">
    <property type="entry name" value="Cystine-knot cytokines"/>
    <property type="match status" value="1"/>
</dbReference>
<feature type="chain" id="PRO_5043607059" description="TGF-beta family profile domain-containing protein" evidence="9">
    <location>
        <begin position="40"/>
        <end position="226"/>
    </location>
</feature>
<keyword evidence="5 7" id="KW-0339">Growth factor</keyword>
<dbReference type="EMBL" id="DYDO01000009">
    <property type="protein sequence ID" value="DBA17757.1"/>
    <property type="molecule type" value="Genomic_DNA"/>
</dbReference>
<dbReference type="GO" id="GO:0030971">
    <property type="term" value="F:receptor tyrosine kinase binding"/>
    <property type="evidence" value="ECO:0007669"/>
    <property type="project" value="InterPro"/>
</dbReference>
<feature type="domain" description="TGF-beta family profile" evidence="10">
    <location>
        <begin position="111"/>
        <end position="225"/>
    </location>
</feature>
<comment type="similarity">
    <text evidence="2">Belongs to the TGF-beta family. GDNF subfamily.</text>
</comment>
<dbReference type="PANTHER" id="PTHR12173">
    <property type="entry name" value="GDNF SUBFAMILY OF TGF-BETA FAMILY"/>
    <property type="match status" value="1"/>
</dbReference>
<dbReference type="InterPro" id="IPR043401">
    <property type="entry name" value="GDNF_fam"/>
</dbReference>
<feature type="signal peptide" evidence="9">
    <location>
        <begin position="1"/>
        <end position="39"/>
    </location>
</feature>
<feature type="compositionally biased region" description="Basic residues" evidence="8">
    <location>
        <begin position="111"/>
        <end position="120"/>
    </location>
</feature>
<keyword evidence="12" id="KW-1185">Reference proteome</keyword>
<keyword evidence="4 9" id="KW-0732">Signal</keyword>
<feature type="region of interest" description="Disordered" evidence="8">
    <location>
        <begin position="103"/>
        <end position="130"/>
    </location>
</feature>